<dbReference type="EMBL" id="JACHIN010000029">
    <property type="protein sequence ID" value="MBB5085022.1"/>
    <property type="molecule type" value="Genomic_DNA"/>
</dbReference>
<evidence type="ECO:0000259" key="2">
    <source>
        <dbReference type="Pfam" id="PF22596"/>
    </source>
</evidence>
<accession>A0A7W8AEV0</accession>
<proteinExistence type="predicted"/>
<sequence length="350" mass="37520">MALQPPPGLAMLLNIVVSWPLVDEDRLYAAGTQWISFAMTAVRVSTTAATHAARTTARNAGEGVRAFDGEWRDTSGRSGDAVTAALLIGGALQISAMIVLAMKVALIVLLMRLALHLSRLVVASGPTAGASLAAVGPAVGDARTAAREIIRRMVELLERSALRLFGRASALLRKPATKTGSGAIPPGKRPPTPVRGPGNHLESAADKNVDVASITPYPIWRRDRPPVYRAEDKAPDEVFERGLRPRDPSMTNLSDYVLKAKPSAFVGTSTRMDIDNVVPRRYVYEVDAPGGIDVQDTVKAASHLSHEREIAFPGGVHRRYITGAWPQGVPKTPQNFIPNPHYDPFPGGSP</sequence>
<evidence type="ECO:0000313" key="4">
    <source>
        <dbReference type="Proteomes" id="UP000568380"/>
    </source>
</evidence>
<reference evidence="3 4" key="1">
    <citation type="submission" date="2020-08" db="EMBL/GenBank/DDBJ databases">
        <title>Genomic Encyclopedia of Type Strains, Phase IV (KMG-IV): sequencing the most valuable type-strain genomes for metagenomic binning, comparative biology and taxonomic classification.</title>
        <authorList>
            <person name="Goeker M."/>
        </authorList>
    </citation>
    <scope>NUCLEOTIDE SEQUENCE [LARGE SCALE GENOMIC DNA]</scope>
    <source>
        <strain evidence="3 4">DSM 45385</strain>
    </source>
</reference>
<dbReference type="SUPFAM" id="SSF56399">
    <property type="entry name" value="ADP-ribosylation"/>
    <property type="match status" value="1"/>
</dbReference>
<name>A0A7W8AEV0_9ACTN</name>
<dbReference type="Pfam" id="PF22596">
    <property type="entry name" value="Scabin-like"/>
    <property type="match status" value="1"/>
</dbReference>
<gene>
    <name evidence="3" type="ORF">HNR40_010533</name>
</gene>
<evidence type="ECO:0000313" key="3">
    <source>
        <dbReference type="EMBL" id="MBB5085022.1"/>
    </source>
</evidence>
<dbReference type="AlphaFoldDB" id="A0A7W8AEV0"/>
<dbReference type="RefSeq" id="WP_184976054.1">
    <property type="nucleotide sequence ID" value="NZ_JACHIN010000029.1"/>
</dbReference>
<dbReference type="InterPro" id="IPR054695">
    <property type="entry name" value="Pierisin-like_dom"/>
</dbReference>
<comment type="caution">
    <text evidence="3">The sequence shown here is derived from an EMBL/GenBank/DDBJ whole genome shotgun (WGS) entry which is preliminary data.</text>
</comment>
<organism evidence="3 4">
    <name type="scientific">Nonomuraea endophytica</name>
    <dbReference type="NCBI Taxonomy" id="714136"/>
    <lineage>
        <taxon>Bacteria</taxon>
        <taxon>Bacillati</taxon>
        <taxon>Actinomycetota</taxon>
        <taxon>Actinomycetes</taxon>
        <taxon>Streptosporangiales</taxon>
        <taxon>Streptosporangiaceae</taxon>
        <taxon>Nonomuraea</taxon>
    </lineage>
</organism>
<dbReference type="Proteomes" id="UP000568380">
    <property type="component" value="Unassembled WGS sequence"/>
</dbReference>
<evidence type="ECO:0000256" key="1">
    <source>
        <dbReference type="SAM" id="MobiDB-lite"/>
    </source>
</evidence>
<keyword evidence="4" id="KW-1185">Reference proteome</keyword>
<protein>
    <recommendedName>
        <fullName evidence="2">Pierisin-like domain-containing protein</fullName>
    </recommendedName>
</protein>
<feature type="region of interest" description="Disordered" evidence="1">
    <location>
        <begin position="176"/>
        <end position="202"/>
    </location>
</feature>
<dbReference type="Gene3D" id="3.90.210.10">
    <property type="entry name" value="Heat-Labile Enterotoxin, subunit A"/>
    <property type="match status" value="1"/>
</dbReference>
<feature type="domain" description="Pierisin-like" evidence="2">
    <location>
        <begin position="227"/>
        <end position="342"/>
    </location>
</feature>